<protein>
    <submittedName>
        <fullName evidence="1">22339_t:CDS:1</fullName>
    </submittedName>
</protein>
<dbReference type="EMBL" id="CAJVQC010030369">
    <property type="protein sequence ID" value="CAG8745381.1"/>
    <property type="molecule type" value="Genomic_DNA"/>
</dbReference>
<gene>
    <name evidence="1" type="ORF">RPERSI_LOCUS13601</name>
</gene>
<feature type="non-terminal residue" evidence="1">
    <location>
        <position position="1"/>
    </location>
</feature>
<accession>A0ACA9QC28</accession>
<dbReference type="Proteomes" id="UP000789920">
    <property type="component" value="Unassembled WGS sequence"/>
</dbReference>
<sequence>SEDLDNSESIYTNSPKSDSEGSNYITDDGFVIKDDINTLYIQHGFVKNDSVFFFDNELMMDDSSFSSQSLQFKKKEIVETIKTKLTQHNRKRKCISKEEKEEKEEVNGVNLESNGVNEVSSTSSPA</sequence>
<organism evidence="1 2">
    <name type="scientific">Racocetra persica</name>
    <dbReference type="NCBI Taxonomy" id="160502"/>
    <lineage>
        <taxon>Eukaryota</taxon>
        <taxon>Fungi</taxon>
        <taxon>Fungi incertae sedis</taxon>
        <taxon>Mucoromycota</taxon>
        <taxon>Glomeromycotina</taxon>
        <taxon>Glomeromycetes</taxon>
        <taxon>Diversisporales</taxon>
        <taxon>Gigasporaceae</taxon>
        <taxon>Racocetra</taxon>
    </lineage>
</organism>
<reference evidence="1" key="1">
    <citation type="submission" date="2021-06" db="EMBL/GenBank/DDBJ databases">
        <authorList>
            <person name="Kallberg Y."/>
            <person name="Tangrot J."/>
            <person name="Rosling A."/>
        </authorList>
    </citation>
    <scope>NUCLEOTIDE SEQUENCE</scope>
    <source>
        <strain evidence="1">MA461A</strain>
    </source>
</reference>
<keyword evidence="2" id="KW-1185">Reference proteome</keyword>
<evidence type="ECO:0000313" key="2">
    <source>
        <dbReference type="Proteomes" id="UP000789920"/>
    </source>
</evidence>
<evidence type="ECO:0000313" key="1">
    <source>
        <dbReference type="EMBL" id="CAG8745381.1"/>
    </source>
</evidence>
<name>A0ACA9QC28_9GLOM</name>
<proteinExistence type="predicted"/>
<comment type="caution">
    <text evidence="1">The sequence shown here is derived from an EMBL/GenBank/DDBJ whole genome shotgun (WGS) entry which is preliminary data.</text>
</comment>